<dbReference type="CDD" id="cd07890">
    <property type="entry name" value="CYTH-like_AC_IV-like"/>
    <property type="match status" value="1"/>
</dbReference>
<dbReference type="Proteomes" id="UP000199013">
    <property type="component" value="Unassembled WGS sequence"/>
</dbReference>
<dbReference type="SUPFAM" id="SSF55154">
    <property type="entry name" value="CYTH-like phosphatases"/>
    <property type="match status" value="1"/>
</dbReference>
<dbReference type="NCBIfam" id="TIGR00318">
    <property type="entry name" value="cyaB"/>
    <property type="match status" value="1"/>
</dbReference>
<dbReference type="InterPro" id="IPR033469">
    <property type="entry name" value="CYTH-like_dom_sf"/>
</dbReference>
<reference evidence="3" key="1">
    <citation type="submission" date="2016-02" db="EMBL/GenBank/DDBJ databases">
        <authorList>
            <person name="Wibberg D."/>
        </authorList>
    </citation>
    <scope>NUCLEOTIDE SEQUENCE [LARGE SCALE GENOMIC DNA]</scope>
</reference>
<dbReference type="EMBL" id="FLUV01001455">
    <property type="protein sequence ID" value="SBW23032.1"/>
    <property type="molecule type" value="Genomic_DNA"/>
</dbReference>
<dbReference type="InterPro" id="IPR023577">
    <property type="entry name" value="CYTH_domain"/>
</dbReference>
<evidence type="ECO:0000259" key="1">
    <source>
        <dbReference type="PROSITE" id="PS51707"/>
    </source>
</evidence>
<sequence>MREIEVKYHVNDMEGLLVAIKGRGIELGAPIYQDDQAYAPEDWSYGDNKLGVSFVRLRTINGQHTFTLKRPVENALSCEEHETAVADREQMHRAILAMGFYPTVRIAKTRRTATLADLSLCVDEVEGIGTFVELERLVPDDVSGEAVQAELTAFVAGLGIEAERTEETYDSLVRATLASA</sequence>
<keyword evidence="3" id="KW-1185">Reference proteome</keyword>
<dbReference type="SMART" id="SM01118">
    <property type="entry name" value="CYTH"/>
    <property type="match status" value="1"/>
</dbReference>
<protein>
    <submittedName>
        <fullName evidence="2">Adenylyl cyclase CyaB</fullName>
    </submittedName>
</protein>
<feature type="domain" description="CYTH" evidence="1">
    <location>
        <begin position="1"/>
        <end position="175"/>
    </location>
</feature>
<dbReference type="PANTHER" id="PTHR21028">
    <property type="entry name" value="SI:CH211-156B7.4"/>
    <property type="match status" value="1"/>
</dbReference>
<organism evidence="2 3">
    <name type="scientific">Candidatus Protofrankia californiensis</name>
    <dbReference type="NCBI Taxonomy" id="1839754"/>
    <lineage>
        <taxon>Bacteria</taxon>
        <taxon>Bacillati</taxon>
        <taxon>Actinomycetota</taxon>
        <taxon>Actinomycetes</taxon>
        <taxon>Frankiales</taxon>
        <taxon>Frankiaceae</taxon>
        <taxon>Protofrankia</taxon>
    </lineage>
</organism>
<name>A0A1C3NZM5_9ACTN</name>
<dbReference type="PROSITE" id="PS51707">
    <property type="entry name" value="CYTH"/>
    <property type="match status" value="1"/>
</dbReference>
<evidence type="ECO:0000313" key="2">
    <source>
        <dbReference type="EMBL" id="SBW23032.1"/>
    </source>
</evidence>
<evidence type="ECO:0000313" key="3">
    <source>
        <dbReference type="Proteomes" id="UP000199013"/>
    </source>
</evidence>
<proteinExistence type="predicted"/>
<accession>A0A1C3NZM5</accession>
<dbReference type="InterPro" id="IPR008173">
    <property type="entry name" value="Adenylyl_cyclase_CyaB"/>
</dbReference>
<dbReference type="Gene3D" id="2.40.320.10">
    <property type="entry name" value="Hypothetical Protein Pfu-838710-001"/>
    <property type="match status" value="1"/>
</dbReference>
<dbReference type="AlphaFoldDB" id="A0A1C3NZM5"/>
<gene>
    <name evidence="2" type="ORF">FDG2_3465</name>
</gene>
<dbReference type="PANTHER" id="PTHR21028:SF2">
    <property type="entry name" value="CYTH DOMAIN-CONTAINING PROTEIN"/>
    <property type="match status" value="1"/>
</dbReference>
<dbReference type="Pfam" id="PF01928">
    <property type="entry name" value="CYTH"/>
    <property type="match status" value="1"/>
</dbReference>